<dbReference type="Proteomes" id="UP000078397">
    <property type="component" value="Unassembled WGS sequence"/>
</dbReference>
<reference evidence="1 2" key="1">
    <citation type="journal article" date="2016" name="PLoS Pathog.">
        <title>Biosynthesis of antibiotic leucinostatins in bio-control fungus Purpureocillium lilacinum and their inhibition on phytophthora revealed by genome mining.</title>
        <authorList>
            <person name="Wang G."/>
            <person name="Liu Z."/>
            <person name="Lin R."/>
            <person name="Li E."/>
            <person name="Mao Z."/>
            <person name="Ling J."/>
            <person name="Yang Y."/>
            <person name="Yin W.B."/>
            <person name="Xie B."/>
        </authorList>
    </citation>
    <scope>NUCLEOTIDE SEQUENCE [LARGE SCALE GENOMIC DNA]</scope>
    <source>
        <strain evidence="1">170</strain>
    </source>
</reference>
<sequence>MWCGSNVWWDDGWMADSSGPVQSNRIQPAKYSRTRQRSGQIKSGQVWSGRILSGQSVWWSIWCGPVWSVWSSQVESCESPALQFTAQYQHHSTRRLSWKRRRHCVCGDSRLGGSCTK</sequence>
<dbReference type="RefSeq" id="XP_018145004.2">
    <property type="nucleotide sequence ID" value="XM_018293545.2"/>
</dbReference>
<dbReference type="AlphaFoldDB" id="A0A179FRB8"/>
<evidence type="ECO:0000313" key="2">
    <source>
        <dbReference type="Proteomes" id="UP000078397"/>
    </source>
</evidence>
<protein>
    <submittedName>
        <fullName evidence="1">Uncharacterized protein</fullName>
    </submittedName>
</protein>
<gene>
    <name evidence="1" type="ORF">VFPPC_15792</name>
</gene>
<evidence type="ECO:0000313" key="1">
    <source>
        <dbReference type="EMBL" id="OAQ68154.2"/>
    </source>
</evidence>
<dbReference type="EMBL" id="LSBJ02000003">
    <property type="protein sequence ID" value="OAQ68154.2"/>
    <property type="molecule type" value="Genomic_DNA"/>
</dbReference>
<accession>A0A179FRB8</accession>
<proteinExistence type="predicted"/>
<comment type="caution">
    <text evidence="1">The sequence shown here is derived from an EMBL/GenBank/DDBJ whole genome shotgun (WGS) entry which is preliminary data.</text>
</comment>
<organism evidence="1 2">
    <name type="scientific">Pochonia chlamydosporia 170</name>
    <dbReference type="NCBI Taxonomy" id="1380566"/>
    <lineage>
        <taxon>Eukaryota</taxon>
        <taxon>Fungi</taxon>
        <taxon>Dikarya</taxon>
        <taxon>Ascomycota</taxon>
        <taxon>Pezizomycotina</taxon>
        <taxon>Sordariomycetes</taxon>
        <taxon>Hypocreomycetidae</taxon>
        <taxon>Hypocreales</taxon>
        <taxon>Clavicipitaceae</taxon>
        <taxon>Pochonia</taxon>
    </lineage>
</organism>
<keyword evidence="2" id="KW-1185">Reference proteome</keyword>
<name>A0A179FRB8_METCM</name>
<dbReference type="GeneID" id="28857539"/>
<dbReference type="KEGG" id="pchm:VFPPC_15792"/>